<dbReference type="EMBL" id="ATBP01000349">
    <property type="protein sequence ID" value="ETR70916.1"/>
    <property type="molecule type" value="Genomic_DNA"/>
</dbReference>
<accession>A0A1V1P829</accession>
<name>A0A1V1P829_9BACT</name>
<dbReference type="Proteomes" id="UP000189670">
    <property type="component" value="Unassembled WGS sequence"/>
</dbReference>
<reference evidence="2" key="1">
    <citation type="submission" date="2012-11" db="EMBL/GenBank/DDBJ databases">
        <authorList>
            <person name="Lucero-Rivera Y.E."/>
            <person name="Tovar-Ramirez D."/>
        </authorList>
    </citation>
    <scope>NUCLEOTIDE SEQUENCE [LARGE SCALE GENOMIC DNA]</scope>
    <source>
        <strain evidence="2">Araruama</strain>
    </source>
</reference>
<evidence type="ECO:0000313" key="2">
    <source>
        <dbReference type="Proteomes" id="UP000189670"/>
    </source>
</evidence>
<organism evidence="1 2">
    <name type="scientific">Candidatus Magnetoglobus multicellularis str. Araruama</name>
    <dbReference type="NCBI Taxonomy" id="890399"/>
    <lineage>
        <taxon>Bacteria</taxon>
        <taxon>Pseudomonadati</taxon>
        <taxon>Thermodesulfobacteriota</taxon>
        <taxon>Desulfobacteria</taxon>
        <taxon>Desulfobacterales</taxon>
        <taxon>Desulfobacteraceae</taxon>
        <taxon>Candidatus Magnetoglobus</taxon>
    </lineage>
</organism>
<sequence length="226" mass="26268">MVDAIGHINECPICQEEFKLLSTVFLEPDQKEIPSMSYEEACKGLEQMKQQMKSKQEPSYSDFSQTVKKHKKNLQPLSDFKNKILSWVTEPFERLVPEPALVKIQPRYPKNKRKGIMRADHSKKDNTTYINKYIGQQHWSLCFKKMNLQDILFILSVTPVDQNDYLQNVRIKLINIDNNDGQSKPMTNGKASLEIQDYGMFNLIIKHLSSDIGSYQFKIDVDGIYE</sequence>
<gene>
    <name evidence="1" type="ORF">OMM_02893</name>
</gene>
<dbReference type="AlphaFoldDB" id="A0A1V1P829"/>
<proteinExistence type="predicted"/>
<evidence type="ECO:0000313" key="1">
    <source>
        <dbReference type="EMBL" id="ETR70916.1"/>
    </source>
</evidence>
<comment type="caution">
    <text evidence="1">The sequence shown here is derived from an EMBL/GenBank/DDBJ whole genome shotgun (WGS) entry which is preliminary data.</text>
</comment>
<protein>
    <submittedName>
        <fullName evidence="1">Uncharacterized protein</fullName>
    </submittedName>
</protein>